<dbReference type="Proteomes" id="UP000436803">
    <property type="component" value="Unassembled WGS sequence"/>
</dbReference>
<organism evidence="2 3">
    <name type="scientific">Bacteroides fragilis</name>
    <dbReference type="NCBI Taxonomy" id="817"/>
    <lineage>
        <taxon>Bacteria</taxon>
        <taxon>Pseudomonadati</taxon>
        <taxon>Bacteroidota</taxon>
        <taxon>Bacteroidia</taxon>
        <taxon>Bacteroidales</taxon>
        <taxon>Bacteroidaceae</taxon>
        <taxon>Bacteroides</taxon>
    </lineage>
</organism>
<evidence type="ECO:0000313" key="3">
    <source>
        <dbReference type="Proteomes" id="UP000436803"/>
    </source>
</evidence>
<comment type="caution">
    <text evidence="2">The sequence shown here is derived from an EMBL/GenBank/DDBJ whole genome shotgun (WGS) entry which is preliminary data.</text>
</comment>
<sequence length="225" mass="24792">MSFKTYSILWIVLFCFGFPTGVFGQYIQKETVGGKTYAVIGSDGLAGAARWGLGVKMMRNGATIRHQVSKGNSGNLSVNDRIPFRFIVAPTDLNNPQPWSDAGGGKNGANKNLNAELEMKTGYDPANPTAANTVGCAFYGTTDKGAGRKWRVPTQRELQLMWIFRETIGIIYQAAPMENDASRKYWTATEKDADNAWYFDFQKGKPACAWQAKTTASPVRCVSDY</sequence>
<proteinExistence type="predicted"/>
<dbReference type="AlphaFoldDB" id="A0A642KIN6"/>
<feature type="domain" description="Lcl C-terminal" evidence="1">
    <location>
        <begin position="144"/>
        <end position="222"/>
    </location>
</feature>
<dbReference type="InterPro" id="IPR011460">
    <property type="entry name" value="Lcl_C"/>
</dbReference>
<dbReference type="Pfam" id="PF07603">
    <property type="entry name" value="Lcl_C"/>
    <property type="match status" value="1"/>
</dbReference>
<reference evidence="2 3" key="1">
    <citation type="journal article" date="2019" name="Nat. Med.">
        <title>A library of human gut bacterial isolates paired with longitudinal multiomics data enables mechanistic microbiome research.</title>
        <authorList>
            <person name="Poyet M."/>
            <person name="Groussin M."/>
            <person name="Gibbons S.M."/>
            <person name="Avila-Pacheco J."/>
            <person name="Jiang X."/>
            <person name="Kearney S.M."/>
            <person name="Perrotta A.R."/>
            <person name="Berdy B."/>
            <person name="Zhao S."/>
            <person name="Lieberman T.D."/>
            <person name="Swanson P.K."/>
            <person name="Smith M."/>
            <person name="Roesemann S."/>
            <person name="Alexander J.E."/>
            <person name="Rich S.A."/>
            <person name="Livny J."/>
            <person name="Vlamakis H."/>
            <person name="Clish C."/>
            <person name="Bullock K."/>
            <person name="Deik A."/>
            <person name="Scott J."/>
            <person name="Pierce K.A."/>
            <person name="Xavier R.J."/>
            <person name="Alm E.J."/>
        </authorList>
    </citation>
    <scope>NUCLEOTIDE SEQUENCE [LARGE SCALE GENOMIC DNA]</scope>
    <source>
        <strain evidence="2 3">BIOML-A7</strain>
    </source>
</reference>
<name>A0A642KIN6_BACFG</name>
<protein>
    <submittedName>
        <fullName evidence="2">DUF1566 domain-containing protein</fullName>
    </submittedName>
</protein>
<evidence type="ECO:0000259" key="1">
    <source>
        <dbReference type="Pfam" id="PF07603"/>
    </source>
</evidence>
<gene>
    <name evidence="2" type="ORF">F2Z29_22100</name>
</gene>
<evidence type="ECO:0000313" key="2">
    <source>
        <dbReference type="EMBL" id="KAA5167969.1"/>
    </source>
</evidence>
<accession>A0A642KIN6</accession>
<dbReference type="EMBL" id="VWAW01000028">
    <property type="protein sequence ID" value="KAA5167969.1"/>
    <property type="molecule type" value="Genomic_DNA"/>
</dbReference>